<dbReference type="Pfam" id="PF18044">
    <property type="entry name" value="zf-CCCH_4"/>
    <property type="match status" value="1"/>
</dbReference>
<feature type="domain" description="C3H1-type" evidence="6">
    <location>
        <begin position="148"/>
        <end position="175"/>
    </location>
</feature>
<dbReference type="Proteomes" id="UP001434883">
    <property type="component" value="Unassembled WGS sequence"/>
</dbReference>
<keyword evidence="2 4" id="KW-0863">Zinc-finger</keyword>
<dbReference type="InterPro" id="IPR041367">
    <property type="entry name" value="Znf-CCCH_4"/>
</dbReference>
<accession>A0ABV0RCM8</accession>
<gene>
    <name evidence="7" type="ORF">XENOCAPTIV_017963</name>
</gene>
<evidence type="ECO:0000256" key="2">
    <source>
        <dbReference type="ARBA" id="ARBA00022771"/>
    </source>
</evidence>
<keyword evidence="3 4" id="KW-0862">Zinc</keyword>
<sequence>MFLTVEEVRGSARAVWARLACSLSLAVELQSPTIVIRNIPQMFKNTIRFGDPEDEDPVGVERMGQEDETIMLMEGDEDEPQGRRLDGDEDGVLDTPHSPDFEPEQSKDHIESEEDGEGGDEGYGGYRKPASDDDLEEGEVKDPSDRKIRPRPICRFFIKGNCTWGMNCRFIHPGVNDKGNYSLITKPDPFSPNGAPPGGPLPLIPNNPWVSESRYENDQEGGCCLSIRGLMAGIPCMWECVAAGKVEQIFRCCRLLR</sequence>
<dbReference type="PROSITE" id="PS50103">
    <property type="entry name" value="ZF_C3H1"/>
    <property type="match status" value="1"/>
</dbReference>
<name>A0ABV0RCM8_9TELE</name>
<evidence type="ECO:0000259" key="6">
    <source>
        <dbReference type="PROSITE" id="PS50103"/>
    </source>
</evidence>
<evidence type="ECO:0000313" key="7">
    <source>
        <dbReference type="EMBL" id="MEQ2205909.1"/>
    </source>
</evidence>
<keyword evidence="1 4" id="KW-0479">Metal-binding</keyword>
<feature type="region of interest" description="Disordered" evidence="5">
    <location>
        <begin position="75"/>
        <end position="146"/>
    </location>
</feature>
<dbReference type="Gene3D" id="4.10.1000.10">
    <property type="entry name" value="Zinc finger, CCCH-type"/>
    <property type="match status" value="1"/>
</dbReference>
<dbReference type="SMART" id="SM00356">
    <property type="entry name" value="ZnF_C3H1"/>
    <property type="match status" value="1"/>
</dbReference>
<dbReference type="PANTHER" id="PTHR46582">
    <property type="entry name" value="ZINC FINGER CCCH DOMAIN-CONTAINING PROTEIN 18"/>
    <property type="match status" value="1"/>
</dbReference>
<evidence type="ECO:0000256" key="4">
    <source>
        <dbReference type="PROSITE-ProRule" id="PRU00723"/>
    </source>
</evidence>
<dbReference type="EMBL" id="JAHRIN010042385">
    <property type="protein sequence ID" value="MEQ2205909.1"/>
    <property type="molecule type" value="Genomic_DNA"/>
</dbReference>
<dbReference type="InterPro" id="IPR036855">
    <property type="entry name" value="Znf_CCCH_sf"/>
</dbReference>
<proteinExistence type="predicted"/>
<dbReference type="InterPro" id="IPR000571">
    <property type="entry name" value="Znf_CCCH"/>
</dbReference>
<feature type="compositionally biased region" description="Basic and acidic residues" evidence="5">
    <location>
        <begin position="97"/>
        <end position="110"/>
    </location>
</feature>
<evidence type="ECO:0000256" key="3">
    <source>
        <dbReference type="ARBA" id="ARBA00022833"/>
    </source>
</evidence>
<evidence type="ECO:0000256" key="1">
    <source>
        <dbReference type="ARBA" id="ARBA00022723"/>
    </source>
</evidence>
<dbReference type="PANTHER" id="PTHR46582:SF1">
    <property type="entry name" value="ZINC FINGER CCCH DOMAIN-CONTAINING PROTEIN 18"/>
    <property type="match status" value="1"/>
</dbReference>
<comment type="caution">
    <text evidence="7">The sequence shown here is derived from an EMBL/GenBank/DDBJ whole genome shotgun (WGS) entry which is preliminary data.</text>
</comment>
<dbReference type="InterPro" id="IPR020559">
    <property type="entry name" value="PRibGlycinamide_synth_CS"/>
</dbReference>
<organism evidence="7 8">
    <name type="scientific">Xenoophorus captivus</name>
    <dbReference type="NCBI Taxonomy" id="1517983"/>
    <lineage>
        <taxon>Eukaryota</taxon>
        <taxon>Metazoa</taxon>
        <taxon>Chordata</taxon>
        <taxon>Craniata</taxon>
        <taxon>Vertebrata</taxon>
        <taxon>Euteleostomi</taxon>
        <taxon>Actinopterygii</taxon>
        <taxon>Neopterygii</taxon>
        <taxon>Teleostei</taxon>
        <taxon>Neoteleostei</taxon>
        <taxon>Acanthomorphata</taxon>
        <taxon>Ovalentaria</taxon>
        <taxon>Atherinomorphae</taxon>
        <taxon>Cyprinodontiformes</taxon>
        <taxon>Goodeidae</taxon>
        <taxon>Xenoophorus</taxon>
    </lineage>
</organism>
<reference evidence="7 8" key="1">
    <citation type="submission" date="2021-06" db="EMBL/GenBank/DDBJ databases">
        <authorList>
            <person name="Palmer J.M."/>
        </authorList>
    </citation>
    <scope>NUCLEOTIDE SEQUENCE [LARGE SCALE GENOMIC DNA]</scope>
    <source>
        <strain evidence="7 8">XC_2019</strain>
        <tissue evidence="7">Muscle</tissue>
    </source>
</reference>
<feature type="zinc finger region" description="C3H1-type" evidence="4">
    <location>
        <begin position="148"/>
        <end position="175"/>
    </location>
</feature>
<dbReference type="SUPFAM" id="SSF90229">
    <property type="entry name" value="CCCH zinc finger"/>
    <property type="match status" value="1"/>
</dbReference>
<feature type="compositionally biased region" description="Acidic residues" evidence="5">
    <location>
        <begin position="111"/>
        <end position="120"/>
    </location>
</feature>
<evidence type="ECO:0000256" key="5">
    <source>
        <dbReference type="SAM" id="MobiDB-lite"/>
    </source>
</evidence>
<feature type="non-terminal residue" evidence="7">
    <location>
        <position position="257"/>
    </location>
</feature>
<evidence type="ECO:0000313" key="8">
    <source>
        <dbReference type="Proteomes" id="UP001434883"/>
    </source>
</evidence>
<keyword evidence="8" id="KW-1185">Reference proteome</keyword>
<protein>
    <recommendedName>
        <fullName evidence="6">C3H1-type domain-containing protein</fullName>
    </recommendedName>
</protein>
<dbReference type="PROSITE" id="PS00184">
    <property type="entry name" value="GARS"/>
    <property type="match status" value="1"/>
</dbReference>
<dbReference type="InterPro" id="IPR052647">
    <property type="entry name" value="Zinc_finger_CCCH-type"/>
</dbReference>